<sequence>MDSHSVTQAGVQWHDFGSLQPPTPGFKQFSCLSLPSSWDYRRPPPCLVNFLCVFSVETGFHLLARMVSISCPGDLPVSAFQSAGITGVSHHARPFFFFKDRISLCQQGWSAEP</sequence>
<dbReference type="Proteomes" id="UP000028761">
    <property type="component" value="Chromosome 8"/>
</dbReference>
<dbReference type="AlphaFoldDB" id="A0A8I5R2A7"/>
<keyword evidence="2" id="KW-1185">Reference proteome</keyword>
<reference evidence="1 2" key="1">
    <citation type="submission" date="2012-03" db="EMBL/GenBank/DDBJ databases">
        <title>Whole Genome Assembly of Papio anubis.</title>
        <authorList>
            <person name="Liu Y.L."/>
            <person name="Abraham K.A."/>
            <person name="Akbar H.A."/>
            <person name="Ali S.A."/>
            <person name="Anosike U.A."/>
            <person name="Aqrawi P.A."/>
            <person name="Arias F.A."/>
            <person name="Attaway T.A."/>
            <person name="Awwad R.A."/>
            <person name="Babu C.B."/>
            <person name="Bandaranaike D.B."/>
            <person name="Battles P.B."/>
            <person name="Bell A.B."/>
            <person name="Beltran B.B."/>
            <person name="Berhane-Mersha D.B."/>
            <person name="Bess C.B."/>
            <person name="Bickham C.B."/>
            <person name="Bolden T.B."/>
            <person name="Carter K.C."/>
            <person name="Chau D.C."/>
            <person name="Chavez A.C."/>
            <person name="Clerc-Blankenburg K.C."/>
            <person name="Coyle M.C."/>
            <person name="Dao M.D."/>
            <person name="Davila M.L.D."/>
            <person name="Davy-Carroll L.D."/>
            <person name="Denson S.D."/>
            <person name="Dinh H.D."/>
            <person name="Fernandez S.F."/>
            <person name="Fernando P.F."/>
            <person name="Forbes L.F."/>
            <person name="Francis C.F."/>
            <person name="Francisco L.F."/>
            <person name="Fu Q.F."/>
            <person name="Garcia-Iii R.G."/>
            <person name="Garrett T.G."/>
            <person name="Gross S.G."/>
            <person name="Gubbala S.G."/>
            <person name="Hirani K.H."/>
            <person name="Hogues M.H."/>
            <person name="Hollins B.H."/>
            <person name="Jackson L.J."/>
            <person name="Javaid M.J."/>
            <person name="Jhangiani S.J."/>
            <person name="Johnson A.J."/>
            <person name="Johnson B.J."/>
            <person name="Jones J.J."/>
            <person name="Joshi V.J."/>
            <person name="Kalu J.K."/>
            <person name="Khan N.K."/>
            <person name="Korchina V.K."/>
            <person name="Kovar C.K."/>
            <person name="Lago L.L."/>
            <person name="Lara F.L."/>
            <person name="Le T.-K.L."/>
            <person name="Lee S.L."/>
            <person name="Legall-Iii F.L."/>
            <person name="Lemon S.L."/>
            <person name="Liu J.L."/>
            <person name="Liu Y.-S.L."/>
            <person name="Liyanage D.L."/>
            <person name="Lopez J.L."/>
            <person name="Lorensuhewa L.L."/>
            <person name="Mata R.M."/>
            <person name="Mathew T.M."/>
            <person name="Mercado C.M."/>
            <person name="Mercado I.M."/>
            <person name="Morales K.M."/>
            <person name="Morgan M.M."/>
            <person name="Munidasa M.M."/>
            <person name="Ngo D.N."/>
            <person name="Nguyen L.N."/>
            <person name="Nguyen T.N."/>
            <person name="Nguyen N.N."/>
            <person name="Obregon M.O."/>
            <person name="Okwuonu G.O."/>
            <person name="Ongeri F.O."/>
            <person name="Onwere C.O."/>
            <person name="Osifeso I.O."/>
            <person name="Parra A.P."/>
            <person name="Patil S.P."/>
            <person name="Perez A.P."/>
            <person name="Perez Y.P."/>
            <person name="Pham C.P."/>
            <person name="Pu L.-L.P."/>
            <person name="Puazo M.P."/>
            <person name="Quiroz J.Q."/>
            <person name="Rouhana J.R."/>
            <person name="Ruiz M.R."/>
            <person name="Ruiz S.-J.R."/>
            <person name="Saada N.S."/>
            <person name="Santibanez J.S."/>
            <person name="Scheel M.S."/>
            <person name="Schneider B.S."/>
            <person name="Simmons D.S."/>
            <person name="Sisson I.S."/>
            <person name="Tang L.-Y.T."/>
            <person name="Thornton R.T."/>
            <person name="Tisius J.T."/>
            <person name="Toledanes G.T."/>
            <person name="Trejos Z.T."/>
            <person name="Usmani K.U."/>
            <person name="Varghese R.V."/>
            <person name="Vattathil S.V."/>
            <person name="Vee V.V."/>
            <person name="Walker D.W."/>
            <person name="Weissenberger G.W."/>
            <person name="White C.W."/>
            <person name="Williams A.W."/>
            <person name="Woodworth J.W."/>
            <person name="Wright R.W."/>
            <person name="Zhu Y.Z."/>
            <person name="Han Y.H."/>
            <person name="Newsham I.N."/>
            <person name="Nazareth L.N."/>
            <person name="Worley K.W."/>
            <person name="Muzny D.M."/>
            <person name="Rogers J.R."/>
            <person name="Gibbs R.G."/>
        </authorList>
    </citation>
    <scope>NUCLEOTIDE SEQUENCE [LARGE SCALE GENOMIC DNA]</scope>
</reference>
<reference evidence="1" key="2">
    <citation type="submission" date="2025-08" db="UniProtKB">
        <authorList>
            <consortium name="Ensembl"/>
        </authorList>
    </citation>
    <scope>IDENTIFICATION</scope>
</reference>
<reference evidence="1" key="3">
    <citation type="submission" date="2025-09" db="UniProtKB">
        <authorList>
            <consortium name="Ensembl"/>
        </authorList>
    </citation>
    <scope>IDENTIFICATION</scope>
</reference>
<accession>A0A8I5R2A7</accession>
<proteinExistence type="predicted"/>
<protein>
    <submittedName>
        <fullName evidence="1">Uncharacterized protein</fullName>
    </submittedName>
</protein>
<dbReference type="Ensembl" id="ENSPANT00000078582.1">
    <property type="protein sequence ID" value="ENSPANP00000058862.1"/>
    <property type="gene ID" value="ENSPANG00000037065.1"/>
</dbReference>
<dbReference type="GeneTree" id="ENSGT00940000161627"/>
<evidence type="ECO:0000313" key="2">
    <source>
        <dbReference type="Proteomes" id="UP000028761"/>
    </source>
</evidence>
<dbReference type="OMA" id="CLANFCT"/>
<dbReference type="PRINTS" id="PR02045">
    <property type="entry name" value="F138DOMAIN"/>
</dbReference>
<name>A0A8I5R2A7_PAPAN</name>
<dbReference type="PANTHER" id="PTHR46254">
    <property type="entry name" value="PROTEIN GVQW1-RELATED"/>
    <property type="match status" value="1"/>
</dbReference>
<organism evidence="1 2">
    <name type="scientific">Papio anubis</name>
    <name type="common">Olive baboon</name>
    <dbReference type="NCBI Taxonomy" id="9555"/>
    <lineage>
        <taxon>Eukaryota</taxon>
        <taxon>Metazoa</taxon>
        <taxon>Chordata</taxon>
        <taxon>Craniata</taxon>
        <taxon>Vertebrata</taxon>
        <taxon>Euteleostomi</taxon>
        <taxon>Mammalia</taxon>
        <taxon>Eutheria</taxon>
        <taxon>Euarchontoglires</taxon>
        <taxon>Primates</taxon>
        <taxon>Haplorrhini</taxon>
        <taxon>Catarrhini</taxon>
        <taxon>Cercopithecidae</taxon>
        <taxon>Cercopithecinae</taxon>
        <taxon>Papio</taxon>
    </lineage>
</organism>
<evidence type="ECO:0000313" key="1">
    <source>
        <dbReference type="Ensembl" id="ENSPANP00000058862.1"/>
    </source>
</evidence>